<keyword evidence="3" id="KW-1185">Reference proteome</keyword>
<evidence type="ECO:0008006" key="4">
    <source>
        <dbReference type="Google" id="ProtNLM"/>
    </source>
</evidence>
<protein>
    <recommendedName>
        <fullName evidence="4">Lipoprotein</fullName>
    </recommendedName>
</protein>
<dbReference type="EMBL" id="CP022203">
    <property type="protein sequence ID" value="ATB48241.1"/>
    <property type="molecule type" value="Genomic_DNA"/>
</dbReference>
<feature type="signal peptide" evidence="1">
    <location>
        <begin position="1"/>
        <end position="25"/>
    </location>
</feature>
<proteinExistence type="predicted"/>
<reference evidence="2 3" key="1">
    <citation type="submission" date="2017-06" db="EMBL/GenBank/DDBJ databases">
        <title>Sequencing and comparative analysis of myxobacterial genomes.</title>
        <authorList>
            <person name="Rupp O."/>
            <person name="Goesmann A."/>
            <person name="Sogaard-Andersen L."/>
        </authorList>
    </citation>
    <scope>NUCLEOTIDE SEQUENCE [LARGE SCALE GENOMIC DNA]</scope>
    <source>
        <strain evidence="2 3">DSM 14697</strain>
    </source>
</reference>
<keyword evidence="1" id="KW-0732">Signal</keyword>
<feature type="chain" id="PRO_5012693443" description="Lipoprotein" evidence="1">
    <location>
        <begin position="26"/>
        <end position="303"/>
    </location>
</feature>
<organism evidence="2 3">
    <name type="scientific">Corallococcus macrosporus DSM 14697</name>
    <dbReference type="NCBI Taxonomy" id="1189310"/>
    <lineage>
        <taxon>Bacteria</taxon>
        <taxon>Pseudomonadati</taxon>
        <taxon>Myxococcota</taxon>
        <taxon>Myxococcia</taxon>
        <taxon>Myxococcales</taxon>
        <taxon>Cystobacterineae</taxon>
        <taxon>Myxococcaceae</taxon>
        <taxon>Corallococcus</taxon>
    </lineage>
</organism>
<evidence type="ECO:0000256" key="1">
    <source>
        <dbReference type="SAM" id="SignalP"/>
    </source>
</evidence>
<dbReference type="OrthoDB" id="5499725at2"/>
<dbReference type="Proteomes" id="UP000217343">
    <property type="component" value="Chromosome"/>
</dbReference>
<dbReference type="AlphaFoldDB" id="A0A250JY26"/>
<dbReference type="RefSeq" id="WP_095959167.1">
    <property type="nucleotide sequence ID" value="NZ_CP022203.1"/>
</dbReference>
<name>A0A250JY26_9BACT</name>
<dbReference type="KEGG" id="mmas:MYMAC_003867"/>
<evidence type="ECO:0000313" key="3">
    <source>
        <dbReference type="Proteomes" id="UP000217343"/>
    </source>
</evidence>
<gene>
    <name evidence="2" type="ORF">MYMAC_003867</name>
</gene>
<evidence type="ECO:0000313" key="2">
    <source>
        <dbReference type="EMBL" id="ATB48241.1"/>
    </source>
</evidence>
<accession>A0A250JY26</accession>
<sequence length="303" mass="32289">MRFLPLLLLALAPGCASTLSTQQTARTLAPGQVQVTGGVGVFVPVGTLINVVDAGITEGEAARDAVDDDRPYSLSEEAQQRLLTAGVALMVAPPGANPELMLRVGVVDRLDVGLRYSGISLRGDVKVLLAHGGDEVGRYLEPGQRSFDLALGVGVSRHFFSSPVLDVLEVVQMGDFSRYDVEVPLYMSADWGDIFKLYAAPKYIYSRTRLDARLVDYAQQGKPVTGFDASLPATVGSHFIGSTLGIAVGYRYIHLYAELTGGYFRSRPQLFGVERDLGGVTLMPSVGLAIRAGGSEGRAAPGR</sequence>